<sequence>MLTYFPRIFANKAIVYYFVLLAVVSVLFFQYALPLWLILFGVVEVVGFFLGVNYLTKAWANVTPKTFENRLFVVSFLIRCVYVVFSYLFYMEMTGTPFEFAAADVGFYDHMGKYGHYLISNGEFDFLNKFYAYAHMLYSDSGYPIYLSFVYWLSNDSLIFTRLLHALWLSLTAVLVYKLAVRNFGESVGRMAGVFCMLMPNLIYYCGLHLKEPIMVFLTVLFVERADYMIRGEKLDVPALIAVLLSGAATFFFRTALGAVLFASLCFALVFSSSRIVGWGKKIMVSVLVLCVLGIGIGGQIADEVSTMIETGSSAQQGNMEWRSERKGGNAFAKYAGAAIFAPLIFTIPFPTIVHIEDQEDQQMINGGNYIKNIMSFFTIFSLFSLLFSGEWKKHVLPIALMCSYLLVLSLSSFAHSERFHLPALPFVLLFAAYGVSIMQNNNKRWFNYWCFGTFVIGLAWSWFKLAGRGLI</sequence>
<feature type="transmembrane region" description="Helical" evidence="1">
    <location>
        <begin position="71"/>
        <end position="90"/>
    </location>
</feature>
<keyword evidence="1" id="KW-0472">Membrane</keyword>
<reference evidence="2" key="2">
    <citation type="journal article" date="2021" name="PeerJ">
        <title>Extensive microbial diversity within the chicken gut microbiome revealed by metagenomics and culture.</title>
        <authorList>
            <person name="Gilroy R."/>
            <person name="Ravi A."/>
            <person name="Getino M."/>
            <person name="Pursley I."/>
            <person name="Horton D.L."/>
            <person name="Alikhan N.F."/>
            <person name="Baker D."/>
            <person name="Gharbi K."/>
            <person name="Hall N."/>
            <person name="Watson M."/>
            <person name="Adriaenssens E.M."/>
            <person name="Foster-Nyarko E."/>
            <person name="Jarju S."/>
            <person name="Secka A."/>
            <person name="Antonio M."/>
            <person name="Oren A."/>
            <person name="Chaudhuri R.R."/>
            <person name="La Ragione R."/>
            <person name="Hildebrand F."/>
            <person name="Pallen M.J."/>
        </authorList>
    </citation>
    <scope>NUCLEOTIDE SEQUENCE</scope>
    <source>
        <strain evidence="2">D3-1215</strain>
    </source>
</reference>
<accession>A0A9D9EHM3</accession>
<feature type="transmembrane region" description="Helical" evidence="1">
    <location>
        <begin position="332"/>
        <end position="350"/>
    </location>
</feature>
<feature type="transmembrane region" description="Helical" evidence="1">
    <location>
        <begin position="159"/>
        <end position="181"/>
    </location>
</feature>
<feature type="transmembrane region" description="Helical" evidence="1">
    <location>
        <begin position="38"/>
        <end position="59"/>
    </location>
</feature>
<keyword evidence="1" id="KW-0812">Transmembrane</keyword>
<keyword evidence="1" id="KW-1133">Transmembrane helix</keyword>
<dbReference type="EMBL" id="JADIMR010000047">
    <property type="protein sequence ID" value="MBO8446756.1"/>
    <property type="molecule type" value="Genomic_DNA"/>
</dbReference>
<evidence type="ECO:0000313" key="3">
    <source>
        <dbReference type="Proteomes" id="UP000823637"/>
    </source>
</evidence>
<organism evidence="2 3">
    <name type="scientific">Candidatus Enterocola intestinipullorum</name>
    <dbReference type="NCBI Taxonomy" id="2840783"/>
    <lineage>
        <taxon>Bacteria</taxon>
        <taxon>Pseudomonadati</taxon>
        <taxon>Bacteroidota</taxon>
        <taxon>Bacteroidia</taxon>
        <taxon>Bacteroidales</taxon>
        <taxon>Candidatus Enterocola</taxon>
    </lineage>
</organism>
<evidence type="ECO:0000313" key="2">
    <source>
        <dbReference type="EMBL" id="MBO8446756.1"/>
    </source>
</evidence>
<feature type="transmembrane region" description="Helical" evidence="1">
    <location>
        <begin position="14"/>
        <end position="32"/>
    </location>
</feature>
<dbReference type="AlphaFoldDB" id="A0A9D9EHM3"/>
<gene>
    <name evidence="2" type="ORF">IAC32_03290</name>
</gene>
<feature type="transmembrane region" description="Helical" evidence="1">
    <location>
        <begin position="202"/>
        <end position="223"/>
    </location>
</feature>
<comment type="caution">
    <text evidence="2">The sequence shown here is derived from an EMBL/GenBank/DDBJ whole genome shotgun (WGS) entry which is preliminary data.</text>
</comment>
<evidence type="ECO:0000256" key="1">
    <source>
        <dbReference type="SAM" id="Phobius"/>
    </source>
</evidence>
<feature type="transmembrane region" description="Helical" evidence="1">
    <location>
        <begin position="370"/>
        <end position="390"/>
    </location>
</feature>
<dbReference type="Proteomes" id="UP000823637">
    <property type="component" value="Unassembled WGS sequence"/>
</dbReference>
<name>A0A9D9EHM3_9BACT</name>
<feature type="transmembrane region" description="Helical" evidence="1">
    <location>
        <begin position="446"/>
        <end position="464"/>
    </location>
</feature>
<feature type="transmembrane region" description="Helical" evidence="1">
    <location>
        <begin position="283"/>
        <end position="302"/>
    </location>
</feature>
<reference evidence="2" key="1">
    <citation type="submission" date="2020-10" db="EMBL/GenBank/DDBJ databases">
        <authorList>
            <person name="Gilroy R."/>
        </authorList>
    </citation>
    <scope>NUCLEOTIDE SEQUENCE</scope>
    <source>
        <strain evidence="2">D3-1215</strain>
    </source>
</reference>
<proteinExistence type="predicted"/>
<protein>
    <submittedName>
        <fullName evidence="2">Glycosyltransferase family 39 protein</fullName>
    </submittedName>
</protein>
<feature type="transmembrane region" description="Helical" evidence="1">
    <location>
        <begin position="243"/>
        <end position="271"/>
    </location>
</feature>
<feature type="transmembrane region" description="Helical" evidence="1">
    <location>
        <begin position="422"/>
        <end position="440"/>
    </location>
</feature>